<name>A0ACC0BPL5_CATRO</name>
<reference evidence="2" key="1">
    <citation type="journal article" date="2023" name="Nat. Plants">
        <title>Single-cell RNA sequencing provides a high-resolution roadmap for understanding the multicellular compartmentation of specialized metabolism.</title>
        <authorList>
            <person name="Sun S."/>
            <person name="Shen X."/>
            <person name="Li Y."/>
            <person name="Li Y."/>
            <person name="Wang S."/>
            <person name="Li R."/>
            <person name="Zhang H."/>
            <person name="Shen G."/>
            <person name="Guo B."/>
            <person name="Wei J."/>
            <person name="Xu J."/>
            <person name="St-Pierre B."/>
            <person name="Chen S."/>
            <person name="Sun C."/>
        </authorList>
    </citation>
    <scope>NUCLEOTIDE SEQUENCE [LARGE SCALE GENOMIC DNA]</scope>
</reference>
<dbReference type="Proteomes" id="UP001060085">
    <property type="component" value="Linkage Group LG03"/>
</dbReference>
<protein>
    <submittedName>
        <fullName evidence="1">Uncharacterized protein</fullName>
    </submittedName>
</protein>
<sequence>MGGKCRLLWTWSLQLCILHLYFCLAIFSPNCDARKSAYMIRAAAANSRISDIKQVKTLNRVDIDMALDSNTDPYAYSVSSPFSLPPYDSLPPITLPENGPPFCVYPPPFTPQPPATTIPSPPAPPAGGGGGFTPFVPPPPPMSSAPIGPIENPPPSPVGGPGSVPNPPVIVPNPPSSTFPNPPSPGTPSISFPSPPTTNVPTTPGGFVPRPPLYLPPIIYPTPNVPPPPRVAPSMAVWCVAKPAVPEPIIQEAMNYACGSGADCDQIQPNGACFQPNTLLAHASYAFNSYFQRTKVAGGTCEFGGTAILVTVDPSYDGCHFLYN</sequence>
<evidence type="ECO:0000313" key="1">
    <source>
        <dbReference type="EMBL" id="KAI5674532.1"/>
    </source>
</evidence>
<organism evidence="1 2">
    <name type="scientific">Catharanthus roseus</name>
    <name type="common">Madagascar periwinkle</name>
    <name type="synonym">Vinca rosea</name>
    <dbReference type="NCBI Taxonomy" id="4058"/>
    <lineage>
        <taxon>Eukaryota</taxon>
        <taxon>Viridiplantae</taxon>
        <taxon>Streptophyta</taxon>
        <taxon>Embryophyta</taxon>
        <taxon>Tracheophyta</taxon>
        <taxon>Spermatophyta</taxon>
        <taxon>Magnoliopsida</taxon>
        <taxon>eudicotyledons</taxon>
        <taxon>Gunneridae</taxon>
        <taxon>Pentapetalae</taxon>
        <taxon>asterids</taxon>
        <taxon>lamiids</taxon>
        <taxon>Gentianales</taxon>
        <taxon>Apocynaceae</taxon>
        <taxon>Rauvolfioideae</taxon>
        <taxon>Vinceae</taxon>
        <taxon>Catharanthinae</taxon>
        <taxon>Catharanthus</taxon>
    </lineage>
</organism>
<keyword evidence="2" id="KW-1185">Reference proteome</keyword>
<proteinExistence type="predicted"/>
<accession>A0ACC0BPL5</accession>
<evidence type="ECO:0000313" key="2">
    <source>
        <dbReference type="Proteomes" id="UP001060085"/>
    </source>
</evidence>
<gene>
    <name evidence="1" type="ORF">M9H77_14896</name>
</gene>
<comment type="caution">
    <text evidence="1">The sequence shown here is derived from an EMBL/GenBank/DDBJ whole genome shotgun (WGS) entry which is preliminary data.</text>
</comment>
<dbReference type="EMBL" id="CM044703">
    <property type="protein sequence ID" value="KAI5674532.1"/>
    <property type="molecule type" value="Genomic_DNA"/>
</dbReference>